<keyword evidence="2" id="KW-0418">Kinase</keyword>
<protein>
    <submittedName>
        <fullName evidence="2">Deoxynucleoside kinase-like</fullName>
    </submittedName>
</protein>
<evidence type="ECO:0000313" key="3">
    <source>
        <dbReference type="Proteomes" id="UP000192247"/>
    </source>
</evidence>
<dbReference type="InterPro" id="IPR031314">
    <property type="entry name" value="DNK_dom"/>
</dbReference>
<name>A0A1V9XL09_9ACAR</name>
<dbReference type="SUPFAM" id="SSF52540">
    <property type="entry name" value="P-loop containing nucleoside triphosphate hydrolases"/>
    <property type="match status" value="1"/>
</dbReference>
<dbReference type="OrthoDB" id="567086at2759"/>
<dbReference type="Proteomes" id="UP000192247">
    <property type="component" value="Unassembled WGS sequence"/>
</dbReference>
<dbReference type="STRING" id="418985.A0A1V9XL09"/>
<dbReference type="Pfam" id="PF01712">
    <property type="entry name" value="dNK"/>
    <property type="match status" value="1"/>
</dbReference>
<dbReference type="InterPro" id="IPR027417">
    <property type="entry name" value="P-loop_NTPase"/>
</dbReference>
<keyword evidence="3" id="KW-1185">Reference proteome</keyword>
<organism evidence="2 3">
    <name type="scientific">Tropilaelaps mercedesae</name>
    <dbReference type="NCBI Taxonomy" id="418985"/>
    <lineage>
        <taxon>Eukaryota</taxon>
        <taxon>Metazoa</taxon>
        <taxon>Ecdysozoa</taxon>
        <taxon>Arthropoda</taxon>
        <taxon>Chelicerata</taxon>
        <taxon>Arachnida</taxon>
        <taxon>Acari</taxon>
        <taxon>Parasitiformes</taxon>
        <taxon>Mesostigmata</taxon>
        <taxon>Gamasina</taxon>
        <taxon>Dermanyssoidea</taxon>
        <taxon>Laelapidae</taxon>
        <taxon>Tropilaelaps</taxon>
    </lineage>
</organism>
<evidence type="ECO:0000313" key="2">
    <source>
        <dbReference type="EMBL" id="OQR74215.1"/>
    </source>
</evidence>
<dbReference type="InterPro" id="IPR050566">
    <property type="entry name" value="Deoxyribonucleoside_kinase"/>
</dbReference>
<evidence type="ECO:0000259" key="1">
    <source>
        <dbReference type="Pfam" id="PF01712"/>
    </source>
</evidence>
<comment type="caution">
    <text evidence="2">The sequence shown here is derived from an EMBL/GenBank/DDBJ whole genome shotgun (WGS) entry which is preliminary data.</text>
</comment>
<dbReference type="Gene3D" id="3.40.50.300">
    <property type="entry name" value="P-loop containing nucleotide triphosphate hydrolases"/>
    <property type="match status" value="1"/>
</dbReference>
<dbReference type="AlphaFoldDB" id="A0A1V9XL09"/>
<dbReference type="EMBL" id="MNPL01008488">
    <property type="protein sequence ID" value="OQR74215.1"/>
    <property type="molecule type" value="Genomic_DNA"/>
</dbReference>
<dbReference type="PANTHER" id="PTHR10513">
    <property type="entry name" value="DEOXYNUCLEOSIDE KINASE"/>
    <property type="match status" value="1"/>
</dbReference>
<sequence>MFRRNLTIVVEGNIGSGKSTFLNSFSGLSDITILTEPVNRWKNLGGKHNLLELIYKDPLRWNMAFQSYVQLTR</sequence>
<gene>
    <name evidence="2" type="ORF">BIW11_09220</name>
</gene>
<accession>A0A1V9XL09</accession>
<dbReference type="PANTHER" id="PTHR10513:SF24">
    <property type="entry name" value="THYMIDINE KINASE 2, MITOCHONDRIAL"/>
    <property type="match status" value="1"/>
</dbReference>
<keyword evidence="2" id="KW-0808">Transferase</keyword>
<reference evidence="2 3" key="1">
    <citation type="journal article" date="2017" name="Gigascience">
        <title>Draft genome of the honey bee ectoparasitic mite, Tropilaelaps mercedesae, is shaped by the parasitic life history.</title>
        <authorList>
            <person name="Dong X."/>
            <person name="Armstrong S.D."/>
            <person name="Xia D."/>
            <person name="Makepeace B.L."/>
            <person name="Darby A.C."/>
            <person name="Kadowaki T."/>
        </authorList>
    </citation>
    <scope>NUCLEOTIDE SEQUENCE [LARGE SCALE GENOMIC DNA]</scope>
    <source>
        <strain evidence="2">Wuxi-XJTLU</strain>
    </source>
</reference>
<proteinExistence type="predicted"/>
<dbReference type="GO" id="GO:0019136">
    <property type="term" value="F:deoxynucleoside kinase activity"/>
    <property type="evidence" value="ECO:0007669"/>
    <property type="project" value="TreeGrafter"/>
</dbReference>
<dbReference type="InParanoid" id="A0A1V9XL09"/>
<dbReference type="GO" id="GO:0005739">
    <property type="term" value="C:mitochondrion"/>
    <property type="evidence" value="ECO:0007669"/>
    <property type="project" value="TreeGrafter"/>
</dbReference>
<feature type="domain" description="Deoxynucleoside kinase" evidence="1">
    <location>
        <begin position="8"/>
        <end position="73"/>
    </location>
</feature>